<evidence type="ECO:0000256" key="1">
    <source>
        <dbReference type="SAM" id="Phobius"/>
    </source>
</evidence>
<dbReference type="AlphaFoldDB" id="A0A0M3Q8V3"/>
<dbReference type="STRING" id="931089.CDES_00595"/>
<accession>A0A0M3Q8V3</accession>
<keyword evidence="1" id="KW-0472">Membrane</keyword>
<dbReference type="RefSeq" id="WP_053543806.1">
    <property type="nucleotide sequence ID" value="NZ_CP009220.1"/>
</dbReference>
<evidence type="ECO:0000313" key="2">
    <source>
        <dbReference type="EMBL" id="ALC04599.1"/>
    </source>
</evidence>
<dbReference type="Proteomes" id="UP000068067">
    <property type="component" value="Chromosome"/>
</dbReference>
<proteinExistence type="predicted"/>
<feature type="transmembrane region" description="Helical" evidence="1">
    <location>
        <begin position="93"/>
        <end position="112"/>
    </location>
</feature>
<dbReference type="EMBL" id="CP009220">
    <property type="protein sequence ID" value="ALC04599.1"/>
    <property type="molecule type" value="Genomic_DNA"/>
</dbReference>
<dbReference type="OrthoDB" id="9893274at2"/>
<keyword evidence="1" id="KW-1133">Transmembrane helix</keyword>
<keyword evidence="3" id="KW-1185">Reference proteome</keyword>
<organism evidence="2 3">
    <name type="scientific">Corynebacterium deserti GIMN1.010</name>
    <dbReference type="NCBI Taxonomy" id="931089"/>
    <lineage>
        <taxon>Bacteria</taxon>
        <taxon>Bacillati</taxon>
        <taxon>Actinomycetota</taxon>
        <taxon>Actinomycetes</taxon>
        <taxon>Mycobacteriales</taxon>
        <taxon>Corynebacteriaceae</taxon>
        <taxon>Corynebacterium</taxon>
    </lineage>
</organism>
<sequence>MLDTDSLINLLLLCIPALITREWKYTSPGIKYRDTVKRYQESFARFKALESKYEFPDSSEAGKSAWSHSILALYGDLADCRSAHRNLVNNDPAVGATIQMFSNLVPIGYGFWYLSNNWVLETDSIVVAVFLVGFVAYAAYAVRRAWVQWRIYRFSRDLVSATVHDVAEQYYRELFLGEKSKETDTCEG</sequence>
<dbReference type="PATRIC" id="fig|931089.4.peg.120"/>
<keyword evidence="1" id="KW-0812">Transmembrane</keyword>
<protein>
    <submittedName>
        <fullName evidence="2">Uncharacterized protein</fullName>
    </submittedName>
</protein>
<dbReference type="KEGG" id="cdx:CDES_00595"/>
<evidence type="ECO:0000313" key="3">
    <source>
        <dbReference type="Proteomes" id="UP000068067"/>
    </source>
</evidence>
<gene>
    <name evidence="2" type="ORF">CDES_00595</name>
</gene>
<reference evidence="2 3" key="1">
    <citation type="submission" date="2014-08" db="EMBL/GenBank/DDBJ databases">
        <title>Complete genome sequence of Corynebacterium deserti GIMN1.010 (=DSM 45689), isolated from desert sand in western China.</title>
        <authorList>
            <person name="Ruckert C."/>
            <person name="Albersmeier A."/>
            <person name="Kalinowski J."/>
        </authorList>
    </citation>
    <scope>NUCLEOTIDE SEQUENCE [LARGE SCALE GENOMIC DNA]</scope>
    <source>
        <strain evidence="2 3">GIMN1.010</strain>
    </source>
</reference>
<feature type="transmembrane region" description="Helical" evidence="1">
    <location>
        <begin position="124"/>
        <end position="142"/>
    </location>
</feature>
<name>A0A0M3Q8V3_9CORY</name>